<dbReference type="AlphaFoldDB" id="I1C5A0"/>
<accession>I1C5A0</accession>
<dbReference type="RefSeq" id="XP_067519026.1">
    <property type="nucleotide sequence ID" value="XM_067662925.1"/>
</dbReference>
<dbReference type="VEuPathDB" id="FungiDB:RO3G_08335"/>
<name>I1C5A0_RHIO9</name>
<organism evidence="1 2">
    <name type="scientific">Rhizopus delemar (strain RA 99-880 / ATCC MYA-4621 / FGSC 9543 / NRRL 43880)</name>
    <name type="common">Mucormycosis agent</name>
    <name type="synonym">Rhizopus arrhizus var. delemar</name>
    <dbReference type="NCBI Taxonomy" id="246409"/>
    <lineage>
        <taxon>Eukaryota</taxon>
        <taxon>Fungi</taxon>
        <taxon>Fungi incertae sedis</taxon>
        <taxon>Mucoromycota</taxon>
        <taxon>Mucoromycotina</taxon>
        <taxon>Mucoromycetes</taxon>
        <taxon>Mucorales</taxon>
        <taxon>Mucorineae</taxon>
        <taxon>Rhizopodaceae</taxon>
        <taxon>Rhizopus</taxon>
    </lineage>
</organism>
<reference evidence="1 2" key="1">
    <citation type="journal article" date="2009" name="PLoS Genet.">
        <title>Genomic analysis of the basal lineage fungus Rhizopus oryzae reveals a whole-genome duplication.</title>
        <authorList>
            <person name="Ma L.-J."/>
            <person name="Ibrahim A.S."/>
            <person name="Skory C."/>
            <person name="Grabherr M.G."/>
            <person name="Burger G."/>
            <person name="Butler M."/>
            <person name="Elias M."/>
            <person name="Idnurm A."/>
            <person name="Lang B.F."/>
            <person name="Sone T."/>
            <person name="Abe A."/>
            <person name="Calvo S.E."/>
            <person name="Corrochano L.M."/>
            <person name="Engels R."/>
            <person name="Fu J."/>
            <person name="Hansberg W."/>
            <person name="Kim J.-M."/>
            <person name="Kodira C.D."/>
            <person name="Koehrsen M.J."/>
            <person name="Liu B."/>
            <person name="Miranda-Saavedra D."/>
            <person name="O'Leary S."/>
            <person name="Ortiz-Castellanos L."/>
            <person name="Poulter R."/>
            <person name="Rodriguez-Romero J."/>
            <person name="Ruiz-Herrera J."/>
            <person name="Shen Y.-Q."/>
            <person name="Zeng Q."/>
            <person name="Galagan J."/>
            <person name="Birren B.W."/>
            <person name="Cuomo C.A."/>
            <person name="Wickes B.L."/>
        </authorList>
    </citation>
    <scope>NUCLEOTIDE SEQUENCE [LARGE SCALE GENOMIC DNA]</scope>
    <source>
        <strain evidence="2">RA 99-880 / ATCC MYA-4621 / FGSC 9543 / NRRL 43880</strain>
    </source>
</reference>
<gene>
    <name evidence="1" type="ORF">RO3G_08335</name>
</gene>
<proteinExistence type="predicted"/>
<sequence length="70" mass="8012">MKDKRKSIIIQGLRQKRAFFVPASNLALFQTAIENACEENITVKTDSQIDCIELMKAPKEVKKQVETFIN</sequence>
<dbReference type="InParanoid" id="I1C5A0"/>
<evidence type="ECO:0000313" key="1">
    <source>
        <dbReference type="EMBL" id="EIE83630.1"/>
    </source>
</evidence>
<dbReference type="GeneID" id="93615306"/>
<protein>
    <submittedName>
        <fullName evidence="1">Uncharacterized protein</fullName>
    </submittedName>
</protein>
<dbReference type="EMBL" id="CH476737">
    <property type="protein sequence ID" value="EIE83630.1"/>
    <property type="molecule type" value="Genomic_DNA"/>
</dbReference>
<keyword evidence="2" id="KW-1185">Reference proteome</keyword>
<dbReference type="Proteomes" id="UP000009138">
    <property type="component" value="Unassembled WGS sequence"/>
</dbReference>
<evidence type="ECO:0000313" key="2">
    <source>
        <dbReference type="Proteomes" id="UP000009138"/>
    </source>
</evidence>